<protein>
    <submittedName>
        <fullName evidence="3">TRAP transporter substrate-binding protein DctP</fullName>
    </submittedName>
</protein>
<evidence type="ECO:0000256" key="2">
    <source>
        <dbReference type="SAM" id="SignalP"/>
    </source>
</evidence>
<feature type="chain" id="PRO_5038853917" evidence="2">
    <location>
        <begin position="19"/>
        <end position="347"/>
    </location>
</feature>
<reference evidence="3" key="1">
    <citation type="submission" date="2020-08" db="EMBL/GenBank/DDBJ databases">
        <title>Genome public.</title>
        <authorList>
            <person name="Liu C."/>
            <person name="Sun Q."/>
        </authorList>
    </citation>
    <scope>NUCLEOTIDE SEQUENCE</scope>
    <source>
        <strain evidence="3">NSJ-51</strain>
    </source>
</reference>
<dbReference type="PANTHER" id="PTHR33376:SF15">
    <property type="entry name" value="BLL6794 PROTEIN"/>
    <property type="match status" value="1"/>
</dbReference>
<name>A0A8J6J0H5_9FIRM</name>
<dbReference type="Proteomes" id="UP000661435">
    <property type="component" value="Unassembled WGS sequence"/>
</dbReference>
<dbReference type="PROSITE" id="PS51257">
    <property type="entry name" value="PROKAR_LIPOPROTEIN"/>
    <property type="match status" value="1"/>
</dbReference>
<proteinExistence type="predicted"/>
<dbReference type="NCBIfam" id="NF037995">
    <property type="entry name" value="TRAP_S1"/>
    <property type="match status" value="1"/>
</dbReference>
<gene>
    <name evidence="3" type="primary">dctP</name>
    <name evidence="3" type="ORF">H8S57_07625</name>
</gene>
<dbReference type="PANTHER" id="PTHR33376">
    <property type="match status" value="1"/>
</dbReference>
<organism evidence="3 4">
    <name type="scientific">Lawsonibacter hominis</name>
    <dbReference type="NCBI Taxonomy" id="2763053"/>
    <lineage>
        <taxon>Bacteria</taxon>
        <taxon>Bacillati</taxon>
        <taxon>Bacillota</taxon>
        <taxon>Clostridia</taxon>
        <taxon>Eubacteriales</taxon>
        <taxon>Oscillospiraceae</taxon>
        <taxon>Lawsonibacter</taxon>
    </lineage>
</organism>
<keyword evidence="1 2" id="KW-0732">Signal</keyword>
<dbReference type="InterPro" id="IPR038404">
    <property type="entry name" value="TRAP_DctP_sf"/>
</dbReference>
<dbReference type="GO" id="GO:0055085">
    <property type="term" value="P:transmembrane transport"/>
    <property type="evidence" value="ECO:0007669"/>
    <property type="project" value="InterPro"/>
</dbReference>
<dbReference type="RefSeq" id="WP_186907491.1">
    <property type="nucleotide sequence ID" value="NZ_JACOPP010000008.1"/>
</dbReference>
<sequence>MKKILSLVLALGMIFSLAACSGGGESGGSTAADDGQIYEFKLSIMNADQPFMEDFPALVEEKTGGRIQITLYDMSSLGTAADALAMTRNGTVEMYFNAAAQTAGEFPVADIVQVPFLASNPSTVSEIIYSLYYEGYLDEFNNETVPLMFAPTDMQMLAVKNSKIESMGSFNGLKLRAVSGIAVDMLESFGSSAVAMPMSDVYLSLDRGIVDGAMTSPHLMQVNALYDVLDYIMEYPVHGGLLFLAMNEDAYNSLPDSLKLSLMEACEEQRYRVINKVQQTYSDGIEACVAGGMELYSITPEFQQELQDAVAPLREQFVTGLNSAGHDGTAIMDLTERVIERCEYNLK</sequence>
<comment type="caution">
    <text evidence="3">The sequence shown here is derived from an EMBL/GenBank/DDBJ whole genome shotgun (WGS) entry which is preliminary data.</text>
</comment>
<dbReference type="InterPro" id="IPR018389">
    <property type="entry name" value="DctP_fam"/>
</dbReference>
<dbReference type="Pfam" id="PF03480">
    <property type="entry name" value="DctP"/>
    <property type="match status" value="1"/>
</dbReference>
<accession>A0A8J6J0H5</accession>
<dbReference type="AlphaFoldDB" id="A0A8J6J0H5"/>
<evidence type="ECO:0000313" key="3">
    <source>
        <dbReference type="EMBL" id="MBC5733597.1"/>
    </source>
</evidence>
<evidence type="ECO:0000313" key="4">
    <source>
        <dbReference type="Proteomes" id="UP000661435"/>
    </source>
</evidence>
<feature type="signal peptide" evidence="2">
    <location>
        <begin position="1"/>
        <end position="18"/>
    </location>
</feature>
<keyword evidence="4" id="KW-1185">Reference proteome</keyword>
<evidence type="ECO:0000256" key="1">
    <source>
        <dbReference type="ARBA" id="ARBA00022729"/>
    </source>
</evidence>
<dbReference type="Gene3D" id="3.40.190.170">
    <property type="entry name" value="Bacterial extracellular solute-binding protein, family 7"/>
    <property type="match status" value="1"/>
</dbReference>
<dbReference type="EMBL" id="JACOPP010000008">
    <property type="protein sequence ID" value="MBC5733597.1"/>
    <property type="molecule type" value="Genomic_DNA"/>
</dbReference>